<dbReference type="EMBL" id="FOYM01000035">
    <property type="protein sequence ID" value="SFR15282.1"/>
    <property type="molecule type" value="Genomic_DNA"/>
</dbReference>
<evidence type="ECO:0000256" key="1">
    <source>
        <dbReference type="SAM" id="Phobius"/>
    </source>
</evidence>
<proteinExistence type="predicted"/>
<gene>
    <name evidence="2" type="ORF">SAMN05660706_13510</name>
</gene>
<protein>
    <submittedName>
        <fullName evidence="2">Uncharacterized protein</fullName>
    </submittedName>
</protein>
<keyword evidence="1" id="KW-0812">Transmembrane</keyword>
<name>A0A1I6ECN8_9FIRM</name>
<organism evidence="2 3">
    <name type="scientific">Desulfoscipio geothermicus DSM 3669</name>
    <dbReference type="NCBI Taxonomy" id="1121426"/>
    <lineage>
        <taxon>Bacteria</taxon>
        <taxon>Bacillati</taxon>
        <taxon>Bacillota</taxon>
        <taxon>Clostridia</taxon>
        <taxon>Eubacteriales</taxon>
        <taxon>Desulfallaceae</taxon>
        <taxon>Desulfoscipio</taxon>
    </lineage>
</organism>
<evidence type="ECO:0000313" key="2">
    <source>
        <dbReference type="EMBL" id="SFR15282.1"/>
    </source>
</evidence>
<dbReference type="Proteomes" id="UP000199584">
    <property type="component" value="Unassembled WGS sequence"/>
</dbReference>
<dbReference type="OrthoDB" id="1551119at2"/>
<keyword evidence="1" id="KW-1133">Transmembrane helix</keyword>
<accession>A0A1I6ECN8</accession>
<keyword evidence="3" id="KW-1185">Reference proteome</keyword>
<dbReference type="AlphaFoldDB" id="A0A1I6ECN8"/>
<feature type="transmembrane region" description="Helical" evidence="1">
    <location>
        <begin position="12"/>
        <end position="30"/>
    </location>
</feature>
<reference evidence="3" key="1">
    <citation type="submission" date="2016-10" db="EMBL/GenBank/DDBJ databases">
        <authorList>
            <person name="Varghese N."/>
            <person name="Submissions S."/>
        </authorList>
    </citation>
    <scope>NUCLEOTIDE SEQUENCE [LARGE SCALE GENOMIC DNA]</scope>
    <source>
        <strain evidence="3">DSM 3669</strain>
    </source>
</reference>
<evidence type="ECO:0000313" key="3">
    <source>
        <dbReference type="Proteomes" id="UP000199584"/>
    </source>
</evidence>
<dbReference type="RefSeq" id="WP_092486892.1">
    <property type="nucleotide sequence ID" value="NZ_FOYM01000035.1"/>
</dbReference>
<dbReference type="STRING" id="39060.SAMN05660706_13510"/>
<sequence>MVERKSWEEFRTLGFLWWINMILHTFGWAITFDFDDSGKLKEVYPARVKYRGFSEKINSEGYIKVSEFMKANAEQLHQESME</sequence>
<keyword evidence="1" id="KW-0472">Membrane</keyword>